<keyword evidence="7" id="KW-0560">Oxidoreductase</keyword>
<dbReference type="GO" id="GO:0016709">
    <property type="term" value="F:oxidoreductase activity, acting on paired donors, with incorporation or reduction of molecular oxygen, NAD(P)H as one donor, and incorporation of one atom of oxygen"/>
    <property type="evidence" value="ECO:0007669"/>
    <property type="project" value="UniProtKB-ARBA"/>
</dbReference>
<dbReference type="Gene3D" id="3.40.50.1220">
    <property type="entry name" value="TPP-binding domain"/>
    <property type="match status" value="1"/>
</dbReference>
<feature type="active site" description="Proton acceptor" evidence="10">
    <location>
        <position position="574"/>
    </location>
</feature>
<dbReference type="InterPro" id="IPR003000">
    <property type="entry name" value="Sirtuin"/>
</dbReference>
<comment type="subcellular location">
    <subcellularLocation>
        <location evidence="2">Mitochondrion</location>
    </subcellularLocation>
</comment>
<comment type="similarity">
    <text evidence="3">Belongs to the sirtuin family. Class I subfamily.</text>
</comment>
<keyword evidence="13" id="KW-1185">Reference proteome</keyword>
<dbReference type="OrthoDB" id="10016252at2759"/>
<dbReference type="PRINTS" id="PR00420">
    <property type="entry name" value="RNGMNOXGNASE"/>
</dbReference>
<evidence type="ECO:0000256" key="4">
    <source>
        <dbReference type="ARBA" id="ARBA00022630"/>
    </source>
</evidence>
<dbReference type="SUPFAM" id="SSF51905">
    <property type="entry name" value="FAD/NAD(P)-binding domain"/>
    <property type="match status" value="1"/>
</dbReference>
<evidence type="ECO:0000313" key="13">
    <source>
        <dbReference type="Proteomes" id="UP000518752"/>
    </source>
</evidence>
<evidence type="ECO:0000256" key="10">
    <source>
        <dbReference type="PROSITE-ProRule" id="PRU00236"/>
    </source>
</evidence>
<dbReference type="EMBL" id="JAACJN010000012">
    <property type="protein sequence ID" value="KAF5390944.1"/>
    <property type="molecule type" value="Genomic_DNA"/>
</dbReference>
<reference evidence="12 13" key="1">
    <citation type="journal article" date="2020" name="ISME J.">
        <title>Uncovering the hidden diversity of litter-decomposition mechanisms in mushroom-forming fungi.</title>
        <authorList>
            <person name="Floudas D."/>
            <person name="Bentzer J."/>
            <person name="Ahren D."/>
            <person name="Johansson T."/>
            <person name="Persson P."/>
            <person name="Tunlid A."/>
        </authorList>
    </citation>
    <scope>NUCLEOTIDE SEQUENCE [LARGE SCALE GENOMIC DNA]</scope>
    <source>
        <strain evidence="12 13">CBS 406.79</strain>
    </source>
</reference>
<dbReference type="InterPro" id="IPR026590">
    <property type="entry name" value="Ssirtuin_cat_dom"/>
</dbReference>
<dbReference type="GO" id="GO:0070403">
    <property type="term" value="F:NAD+ binding"/>
    <property type="evidence" value="ECO:0007669"/>
    <property type="project" value="InterPro"/>
</dbReference>
<evidence type="ECO:0000259" key="11">
    <source>
        <dbReference type="PROSITE" id="PS50305"/>
    </source>
</evidence>
<dbReference type="SUPFAM" id="SSF52467">
    <property type="entry name" value="DHS-like NAD/FAD-binding domain"/>
    <property type="match status" value="1"/>
</dbReference>
<name>A0A8H5HWL5_9AGAR</name>
<keyword evidence="9" id="KW-0496">Mitochondrion</keyword>
<evidence type="ECO:0000256" key="7">
    <source>
        <dbReference type="ARBA" id="ARBA00023002"/>
    </source>
</evidence>
<keyword evidence="4" id="KW-0285">Flavoprotein</keyword>
<keyword evidence="10" id="KW-0862">Zinc</keyword>
<dbReference type="AlphaFoldDB" id="A0A8H5HWL5"/>
<keyword evidence="6" id="KW-0274">FAD</keyword>
<dbReference type="PANTHER" id="PTHR43004">
    <property type="entry name" value="TRK SYSTEM POTASSIUM UPTAKE PROTEIN"/>
    <property type="match status" value="1"/>
</dbReference>
<proteinExistence type="inferred from homology"/>
<dbReference type="Proteomes" id="UP000518752">
    <property type="component" value="Unassembled WGS sequence"/>
</dbReference>
<evidence type="ECO:0000256" key="9">
    <source>
        <dbReference type="ARBA" id="ARBA00023128"/>
    </source>
</evidence>
<evidence type="ECO:0000256" key="2">
    <source>
        <dbReference type="ARBA" id="ARBA00004173"/>
    </source>
</evidence>
<keyword evidence="5" id="KW-0808">Transferase</keyword>
<comment type="caution">
    <text evidence="12">The sequence shown here is derived from an EMBL/GenBank/DDBJ whole genome shotgun (WGS) entry which is preliminary data.</text>
</comment>
<dbReference type="PANTHER" id="PTHR43004:SF19">
    <property type="entry name" value="BINDING MONOOXYGENASE, PUTATIVE (JCVI)-RELATED"/>
    <property type="match status" value="1"/>
</dbReference>
<keyword evidence="10" id="KW-0479">Metal-binding</keyword>
<evidence type="ECO:0000256" key="5">
    <source>
        <dbReference type="ARBA" id="ARBA00022679"/>
    </source>
</evidence>
<evidence type="ECO:0000256" key="1">
    <source>
        <dbReference type="ARBA" id="ARBA00001974"/>
    </source>
</evidence>
<dbReference type="Gene3D" id="3.50.50.60">
    <property type="entry name" value="FAD/NAD(P)-binding domain"/>
    <property type="match status" value="1"/>
</dbReference>
<evidence type="ECO:0000256" key="8">
    <source>
        <dbReference type="ARBA" id="ARBA00023027"/>
    </source>
</evidence>
<evidence type="ECO:0000256" key="3">
    <source>
        <dbReference type="ARBA" id="ARBA00006924"/>
    </source>
</evidence>
<dbReference type="GO" id="GO:0071949">
    <property type="term" value="F:FAD binding"/>
    <property type="evidence" value="ECO:0007669"/>
    <property type="project" value="InterPro"/>
</dbReference>
<dbReference type="PROSITE" id="PS50305">
    <property type="entry name" value="SIRTUIN"/>
    <property type="match status" value="1"/>
</dbReference>
<protein>
    <recommendedName>
        <fullName evidence="11">Deacetylase sirtuin-type domain-containing protein</fullName>
    </recommendedName>
</protein>
<evidence type="ECO:0000313" key="12">
    <source>
        <dbReference type="EMBL" id="KAF5390944.1"/>
    </source>
</evidence>
<dbReference type="Pfam" id="PF01494">
    <property type="entry name" value="FAD_binding_3"/>
    <property type="match status" value="1"/>
</dbReference>
<dbReference type="InterPro" id="IPR050641">
    <property type="entry name" value="RIFMO-like"/>
</dbReference>
<dbReference type="InterPro" id="IPR036188">
    <property type="entry name" value="FAD/NAD-bd_sf"/>
</dbReference>
<dbReference type="InterPro" id="IPR002938">
    <property type="entry name" value="FAD-bd"/>
</dbReference>
<feature type="binding site" evidence="10">
    <location>
        <position position="608"/>
    </location>
    <ligand>
        <name>Zn(2+)</name>
        <dbReference type="ChEBI" id="CHEBI:29105"/>
    </ligand>
</feature>
<keyword evidence="8" id="KW-0520">NAD</keyword>
<comment type="cofactor">
    <cofactor evidence="1">
        <name>FAD</name>
        <dbReference type="ChEBI" id="CHEBI:57692"/>
    </cofactor>
</comment>
<feature type="binding site" evidence="10">
    <location>
        <position position="582"/>
    </location>
    <ligand>
        <name>Zn(2+)</name>
        <dbReference type="ChEBI" id="CHEBI:29105"/>
    </ligand>
</feature>
<evidence type="ECO:0000256" key="6">
    <source>
        <dbReference type="ARBA" id="ARBA00022827"/>
    </source>
</evidence>
<dbReference type="Pfam" id="PF02146">
    <property type="entry name" value="SIR2"/>
    <property type="match status" value="1"/>
</dbReference>
<dbReference type="GO" id="GO:0046872">
    <property type="term" value="F:metal ion binding"/>
    <property type="evidence" value="ECO:0007669"/>
    <property type="project" value="UniProtKB-KW"/>
</dbReference>
<sequence>MSRALTVPIISMNPSLSTETQILICGAGPTGLAAAISLVCSGVAPSQIIIVNDSQSNANASRAVAIHAATLEALDKIGCASRLVELGVKARGWGFGSRDSVVFSTDFKYIDGYTKYPFVLMLSQSATERVFEERLTELGFKVRKGWRVVGMRDTTAGEGIDVSFESGEIVKTEYVIGADGARSTIRQLSGINFSDPDGKAAEDSIDNREDIVCTAITLSDNGMFLVFPIGNSTTSQMLHNSGEMIYRIGFNVPRDQGEPPSQPPKEYLQANMDQLGPLFLSSNPKVNPFPVLISKVHWSTRFRTHAAIADVSFKQIHGGFVFLVGDAAHIHSPAGGQGMNLGLRDAVGLGPVLARHIRGLERIEGSKQDISALENYAAARHAQGLKVIRLTKRLMGTDPHYRSALGAQVGAMLPQALFGLDPLWTHSPFLYNLDPSSIKMPSSDTKEFHRVLSTSRNILVVSGAGLSAASEAKVDAGVNTTPQFWPHSPLGMKISPEYGSSSITGEKSGVRSKLPNPGHHALARLCMPQWRRLVAPNATVTHVTQNIDGLCIQALNDLSYSSDEEPDGVVIEMHGNLFDVVCTAFDCDYQGHVEPLVRRADLPHCPKCQQLLRPDVVWFGERPKRIQEILVAADSADLCLVVGTSSLVQPASKLPERVHANGGQVAVFNVEATTNHSDEADFLFVGPCELELTRVLGL</sequence>
<gene>
    <name evidence="12" type="ORF">D9757_003941</name>
</gene>
<dbReference type="Gene3D" id="3.30.70.2450">
    <property type="match status" value="1"/>
</dbReference>
<feature type="binding site" evidence="10">
    <location>
        <position position="605"/>
    </location>
    <ligand>
        <name>Zn(2+)</name>
        <dbReference type="ChEBI" id="CHEBI:29105"/>
    </ligand>
</feature>
<feature type="binding site" evidence="10">
    <location>
        <position position="587"/>
    </location>
    <ligand>
        <name>Zn(2+)</name>
        <dbReference type="ChEBI" id="CHEBI:29105"/>
    </ligand>
</feature>
<dbReference type="GO" id="GO:0016740">
    <property type="term" value="F:transferase activity"/>
    <property type="evidence" value="ECO:0007669"/>
    <property type="project" value="UniProtKB-KW"/>
</dbReference>
<dbReference type="InterPro" id="IPR029035">
    <property type="entry name" value="DHS-like_NAD/FAD-binding_dom"/>
</dbReference>
<accession>A0A8H5HWL5</accession>
<feature type="domain" description="Deacetylase sirtuin-type" evidence="11">
    <location>
        <begin position="438"/>
        <end position="698"/>
    </location>
</feature>
<dbReference type="GO" id="GO:0005739">
    <property type="term" value="C:mitochondrion"/>
    <property type="evidence" value="ECO:0007669"/>
    <property type="project" value="UniProtKB-SubCell"/>
</dbReference>
<organism evidence="12 13">
    <name type="scientific">Collybiopsis confluens</name>
    <dbReference type="NCBI Taxonomy" id="2823264"/>
    <lineage>
        <taxon>Eukaryota</taxon>
        <taxon>Fungi</taxon>
        <taxon>Dikarya</taxon>
        <taxon>Basidiomycota</taxon>
        <taxon>Agaricomycotina</taxon>
        <taxon>Agaricomycetes</taxon>
        <taxon>Agaricomycetidae</taxon>
        <taxon>Agaricales</taxon>
        <taxon>Marasmiineae</taxon>
        <taxon>Omphalotaceae</taxon>
        <taxon>Collybiopsis</taxon>
    </lineage>
</organism>